<feature type="transmembrane region" description="Helical" evidence="7">
    <location>
        <begin position="245"/>
        <end position="262"/>
    </location>
</feature>
<feature type="transmembrane region" description="Helical" evidence="7">
    <location>
        <begin position="327"/>
        <end position="350"/>
    </location>
</feature>
<evidence type="ECO:0000256" key="7">
    <source>
        <dbReference type="SAM" id="Phobius"/>
    </source>
</evidence>
<proteinExistence type="predicted"/>
<keyword evidence="10" id="KW-1185">Reference proteome</keyword>
<comment type="subcellular location">
    <subcellularLocation>
        <location evidence="1">Membrane</location>
        <topology evidence="1">Multi-pass membrane protein</topology>
    </subcellularLocation>
</comment>
<gene>
    <name evidence="9" type="ORF">JRO89_XS09G0006600</name>
</gene>
<keyword evidence="3 7" id="KW-1133">Transmembrane helix</keyword>
<feature type="transmembrane region" description="Helical" evidence="7">
    <location>
        <begin position="362"/>
        <end position="386"/>
    </location>
</feature>
<name>A0ABQ8HK79_9ROSI</name>
<comment type="caution">
    <text evidence="9">The sequence shown here is derived from an EMBL/GenBank/DDBJ whole genome shotgun (WGS) entry which is preliminary data.</text>
</comment>
<evidence type="ECO:0000259" key="8">
    <source>
        <dbReference type="PROSITE" id="PS50922"/>
    </source>
</evidence>
<protein>
    <recommendedName>
        <fullName evidence="8">TLC domain-containing protein</fullName>
    </recommendedName>
</protein>
<evidence type="ECO:0000256" key="5">
    <source>
        <dbReference type="PROSITE-ProRule" id="PRU00205"/>
    </source>
</evidence>
<sequence length="403" mass="45341">MGLHGHMNMSECSPGAADVESAPTRTLGGGVHSHKRKERRRMYAIEILFSSFISPTTEILSIALLGASVYFLLNQFSTQKKIGMASLPFAPGFISIFENASRSEEFRSVASVICGIIMCKIVSILLDAFIREVIQLPFFFVTDMNNACAWFVIDSLAFSINFRICSILFLKVYNITGTISLVCFKGYGNLSNAKKVEWNNRGFSTFHAIVVAFASLYLLLVSDLFDEDYNDELIVNRTSAVSETILGISIGYFLTDLAMIIWQYPALGGLEYVLHHGLSMFSIFLALISGQAQIYILMVLFSECTTPFVNLRWYLDVSGQKNSTLYTFNGIALFLGWLIARVFLFIYLFIHMAIHFDQVKQVFPLGFYSLLMVPPVLSAMNAFWFWKIAKGLIKTLSKARHSR</sequence>
<feature type="domain" description="TLC" evidence="8">
    <location>
        <begin position="193"/>
        <end position="397"/>
    </location>
</feature>
<evidence type="ECO:0000256" key="4">
    <source>
        <dbReference type="ARBA" id="ARBA00023136"/>
    </source>
</evidence>
<dbReference type="Pfam" id="PF03798">
    <property type="entry name" value="TRAM_LAG1_CLN8"/>
    <property type="match status" value="1"/>
</dbReference>
<evidence type="ECO:0000256" key="3">
    <source>
        <dbReference type="ARBA" id="ARBA00022989"/>
    </source>
</evidence>
<dbReference type="PANTHER" id="PTHR13439">
    <property type="entry name" value="CT120 PROTEIN"/>
    <property type="match status" value="1"/>
</dbReference>
<evidence type="ECO:0000313" key="9">
    <source>
        <dbReference type="EMBL" id="KAH7564689.1"/>
    </source>
</evidence>
<dbReference type="EMBL" id="JAFEMO010000009">
    <property type="protein sequence ID" value="KAH7564689.1"/>
    <property type="molecule type" value="Genomic_DNA"/>
</dbReference>
<feature type="transmembrane region" description="Helical" evidence="7">
    <location>
        <begin position="79"/>
        <end position="97"/>
    </location>
</feature>
<dbReference type="Proteomes" id="UP000827721">
    <property type="component" value="Unassembled WGS sequence"/>
</dbReference>
<evidence type="ECO:0000256" key="2">
    <source>
        <dbReference type="ARBA" id="ARBA00022692"/>
    </source>
</evidence>
<feature type="region of interest" description="Disordered" evidence="6">
    <location>
        <begin position="1"/>
        <end position="33"/>
    </location>
</feature>
<reference evidence="9 10" key="1">
    <citation type="submission" date="2021-02" db="EMBL/GenBank/DDBJ databases">
        <title>Plant Genome Project.</title>
        <authorList>
            <person name="Zhang R.-G."/>
        </authorList>
    </citation>
    <scope>NUCLEOTIDE SEQUENCE [LARGE SCALE GENOMIC DNA]</scope>
    <source>
        <tissue evidence="9">Leaves</tissue>
    </source>
</reference>
<accession>A0ABQ8HK79</accession>
<evidence type="ECO:0000256" key="6">
    <source>
        <dbReference type="SAM" id="MobiDB-lite"/>
    </source>
</evidence>
<keyword evidence="4 5" id="KW-0472">Membrane</keyword>
<organism evidence="9 10">
    <name type="scientific">Xanthoceras sorbifolium</name>
    <dbReference type="NCBI Taxonomy" id="99658"/>
    <lineage>
        <taxon>Eukaryota</taxon>
        <taxon>Viridiplantae</taxon>
        <taxon>Streptophyta</taxon>
        <taxon>Embryophyta</taxon>
        <taxon>Tracheophyta</taxon>
        <taxon>Spermatophyta</taxon>
        <taxon>Magnoliopsida</taxon>
        <taxon>eudicotyledons</taxon>
        <taxon>Gunneridae</taxon>
        <taxon>Pentapetalae</taxon>
        <taxon>rosids</taxon>
        <taxon>malvids</taxon>
        <taxon>Sapindales</taxon>
        <taxon>Sapindaceae</taxon>
        <taxon>Xanthoceroideae</taxon>
        <taxon>Xanthoceras</taxon>
    </lineage>
</organism>
<evidence type="ECO:0000256" key="1">
    <source>
        <dbReference type="ARBA" id="ARBA00004141"/>
    </source>
</evidence>
<feature type="transmembrane region" description="Helical" evidence="7">
    <location>
        <begin position="43"/>
        <end position="73"/>
    </location>
</feature>
<keyword evidence="2 5" id="KW-0812">Transmembrane</keyword>
<dbReference type="SMART" id="SM00724">
    <property type="entry name" value="TLC"/>
    <property type="match status" value="1"/>
</dbReference>
<dbReference type="PROSITE" id="PS50922">
    <property type="entry name" value="TLC"/>
    <property type="match status" value="1"/>
</dbReference>
<evidence type="ECO:0000313" key="10">
    <source>
        <dbReference type="Proteomes" id="UP000827721"/>
    </source>
</evidence>
<feature type="transmembrane region" description="Helical" evidence="7">
    <location>
        <begin position="205"/>
        <end position="225"/>
    </location>
</feature>
<feature type="transmembrane region" description="Helical" evidence="7">
    <location>
        <begin position="109"/>
        <end position="130"/>
    </location>
</feature>
<dbReference type="PANTHER" id="PTHR13439:SF0">
    <property type="entry name" value="TOPOISOMERASE I DAMAGE AFFECTED PROTEIN 4"/>
    <property type="match status" value="1"/>
</dbReference>
<dbReference type="InterPro" id="IPR050846">
    <property type="entry name" value="TLCD"/>
</dbReference>
<feature type="transmembrane region" description="Helical" evidence="7">
    <location>
        <begin position="160"/>
        <end position="184"/>
    </location>
</feature>
<dbReference type="InterPro" id="IPR006634">
    <property type="entry name" value="TLC-dom"/>
</dbReference>